<protein>
    <submittedName>
        <fullName evidence="1">Uncharacterized protein</fullName>
    </submittedName>
</protein>
<evidence type="ECO:0000313" key="1">
    <source>
        <dbReference type="EMBL" id="PPQ71011.1"/>
    </source>
</evidence>
<organism evidence="1 2">
    <name type="scientific">Gymnopilus dilepis</name>
    <dbReference type="NCBI Taxonomy" id="231916"/>
    <lineage>
        <taxon>Eukaryota</taxon>
        <taxon>Fungi</taxon>
        <taxon>Dikarya</taxon>
        <taxon>Basidiomycota</taxon>
        <taxon>Agaricomycotina</taxon>
        <taxon>Agaricomycetes</taxon>
        <taxon>Agaricomycetidae</taxon>
        <taxon>Agaricales</taxon>
        <taxon>Agaricineae</taxon>
        <taxon>Hymenogastraceae</taxon>
        <taxon>Gymnopilus</taxon>
    </lineage>
</organism>
<accession>A0A409VXN3</accession>
<comment type="caution">
    <text evidence="1">The sequence shown here is derived from an EMBL/GenBank/DDBJ whole genome shotgun (WGS) entry which is preliminary data.</text>
</comment>
<gene>
    <name evidence="1" type="ORF">CVT26_014273</name>
</gene>
<keyword evidence="2" id="KW-1185">Reference proteome</keyword>
<name>A0A409VXN3_9AGAR</name>
<proteinExistence type="predicted"/>
<feature type="non-terminal residue" evidence="1">
    <location>
        <position position="1"/>
    </location>
</feature>
<dbReference type="InParanoid" id="A0A409VXN3"/>
<dbReference type="EMBL" id="NHYE01005519">
    <property type="protein sequence ID" value="PPQ71011.1"/>
    <property type="molecule type" value="Genomic_DNA"/>
</dbReference>
<reference evidence="1 2" key="1">
    <citation type="journal article" date="2018" name="Evol. Lett.">
        <title>Horizontal gene cluster transfer increased hallucinogenic mushroom diversity.</title>
        <authorList>
            <person name="Reynolds H.T."/>
            <person name="Vijayakumar V."/>
            <person name="Gluck-Thaler E."/>
            <person name="Korotkin H.B."/>
            <person name="Matheny P.B."/>
            <person name="Slot J.C."/>
        </authorList>
    </citation>
    <scope>NUCLEOTIDE SEQUENCE [LARGE SCALE GENOMIC DNA]</scope>
    <source>
        <strain evidence="1 2">SRW20</strain>
    </source>
</reference>
<sequence length="176" mass="18696">QQGLQGVAVLQLNSTSIPALPSGIVINTLVTESSSAVSPPISTLPFSTRSTVTVPSISSSGAATSPVVTITTTLGTLVGQQCHSIDNFNIAFGHIGHVPRDDFDPIISVVFAKQDTKGLCFKVRDGKFAQENAWEEVGQANDQCWNSICANTSKDTNDIHDYWHTINGEPVISLVS</sequence>
<dbReference type="Proteomes" id="UP000284706">
    <property type="component" value="Unassembled WGS sequence"/>
</dbReference>
<evidence type="ECO:0000313" key="2">
    <source>
        <dbReference type="Proteomes" id="UP000284706"/>
    </source>
</evidence>
<dbReference type="AlphaFoldDB" id="A0A409VXN3"/>